<sequence>MSYFAPKTKTTMLKQTLRQNQMIQVLRELKRNSRKWRAERKPEDVLNRETGFQSEGTEQEGETDEDPE</sequence>
<keyword evidence="3" id="KW-1185">Reference proteome</keyword>
<organism evidence="2 3">
    <name type="scientific">Scophthalmus maximus</name>
    <name type="common">Turbot</name>
    <name type="synonym">Psetta maxima</name>
    <dbReference type="NCBI Taxonomy" id="52904"/>
    <lineage>
        <taxon>Eukaryota</taxon>
        <taxon>Metazoa</taxon>
        <taxon>Chordata</taxon>
        <taxon>Craniata</taxon>
        <taxon>Vertebrata</taxon>
        <taxon>Euteleostomi</taxon>
        <taxon>Actinopterygii</taxon>
        <taxon>Neopterygii</taxon>
        <taxon>Teleostei</taxon>
        <taxon>Neoteleostei</taxon>
        <taxon>Acanthomorphata</taxon>
        <taxon>Carangaria</taxon>
        <taxon>Pleuronectiformes</taxon>
        <taxon>Pleuronectoidei</taxon>
        <taxon>Scophthalmidae</taxon>
        <taxon>Scophthalmus</taxon>
    </lineage>
</organism>
<feature type="non-terminal residue" evidence="2">
    <location>
        <position position="68"/>
    </location>
</feature>
<name>A0A2U9CLR5_SCOMX</name>
<feature type="region of interest" description="Disordered" evidence="1">
    <location>
        <begin position="32"/>
        <end position="68"/>
    </location>
</feature>
<dbReference type="EMBL" id="CP026259">
    <property type="protein sequence ID" value="AWP16920.1"/>
    <property type="molecule type" value="Genomic_DNA"/>
</dbReference>
<evidence type="ECO:0000313" key="2">
    <source>
        <dbReference type="EMBL" id="AWP16920.1"/>
    </source>
</evidence>
<gene>
    <name evidence="2" type="ORF">SMAX5B_015949</name>
</gene>
<evidence type="ECO:0000313" key="3">
    <source>
        <dbReference type="Proteomes" id="UP000246464"/>
    </source>
</evidence>
<accession>A0A2U9CLR5</accession>
<dbReference type="AlphaFoldDB" id="A0A2U9CLR5"/>
<feature type="compositionally biased region" description="Acidic residues" evidence="1">
    <location>
        <begin position="57"/>
        <end position="68"/>
    </location>
</feature>
<evidence type="ECO:0000256" key="1">
    <source>
        <dbReference type="SAM" id="MobiDB-lite"/>
    </source>
</evidence>
<reference evidence="2 3" key="1">
    <citation type="submission" date="2017-12" db="EMBL/GenBank/DDBJ databases">
        <title>Integrating genomic resources of turbot (Scophthalmus maximus) in depth evaluation of genetic and physical mapping variation across individuals.</title>
        <authorList>
            <person name="Martinez P."/>
        </authorList>
    </citation>
    <scope>NUCLEOTIDE SEQUENCE [LARGE SCALE GENOMIC DNA]</scope>
</reference>
<protein>
    <submittedName>
        <fullName evidence="2">Uncharacterized protein</fullName>
    </submittedName>
</protein>
<dbReference type="Proteomes" id="UP000246464">
    <property type="component" value="Chromosome 17"/>
</dbReference>
<proteinExistence type="predicted"/>